<feature type="non-terminal residue" evidence="1">
    <location>
        <position position="247"/>
    </location>
</feature>
<dbReference type="EMBL" id="BARS01045716">
    <property type="protein sequence ID" value="GAG35807.1"/>
    <property type="molecule type" value="Genomic_DNA"/>
</dbReference>
<accession>X0XKD7</accession>
<dbReference type="AlphaFoldDB" id="X0XKD7"/>
<name>X0XKD7_9ZZZZ</name>
<protein>
    <submittedName>
        <fullName evidence="1">Uncharacterized protein</fullName>
    </submittedName>
</protein>
<feature type="non-terminal residue" evidence="1">
    <location>
        <position position="1"/>
    </location>
</feature>
<evidence type="ECO:0000313" key="1">
    <source>
        <dbReference type="EMBL" id="GAG35807.1"/>
    </source>
</evidence>
<comment type="caution">
    <text evidence="1">The sequence shown here is derived from an EMBL/GenBank/DDBJ whole genome shotgun (WGS) entry which is preliminary data.</text>
</comment>
<organism evidence="1">
    <name type="scientific">marine sediment metagenome</name>
    <dbReference type="NCBI Taxonomy" id="412755"/>
    <lineage>
        <taxon>unclassified sequences</taxon>
        <taxon>metagenomes</taxon>
        <taxon>ecological metagenomes</taxon>
    </lineage>
</organism>
<proteinExistence type="predicted"/>
<dbReference type="Pfam" id="PF08665">
    <property type="entry name" value="PglZ"/>
    <property type="match status" value="1"/>
</dbReference>
<sequence length="247" mass="27284">EYSIEAFSGALVDFEIKDFCPQESIFSRYVGANVIQNEKIAYILVDALRFEMGKELADGLGDEFEVSLFPCIAQLPTITTVGMAALMPGSEKGLELVETSGGKIAVGIGSSLLKDRPSRLKYLEESLEKKLLVCKLSELIKPSKKRQNQIQETELVVVTSQEIDRWGEEGGNEEEVRVYMDEVLDKVRKAIRRLASLGIRHFVVAADHGHLFGETIESGMKMDPPGGKTAELHRRVWIGKGGKEGNG</sequence>
<reference evidence="1" key="1">
    <citation type="journal article" date="2014" name="Front. Microbiol.">
        <title>High frequency of phylogenetically diverse reductive dehalogenase-homologous genes in deep subseafloor sedimentary metagenomes.</title>
        <authorList>
            <person name="Kawai M."/>
            <person name="Futagami T."/>
            <person name="Toyoda A."/>
            <person name="Takaki Y."/>
            <person name="Nishi S."/>
            <person name="Hori S."/>
            <person name="Arai W."/>
            <person name="Tsubouchi T."/>
            <person name="Morono Y."/>
            <person name="Uchiyama I."/>
            <person name="Ito T."/>
            <person name="Fujiyama A."/>
            <person name="Inagaki F."/>
            <person name="Takami H."/>
        </authorList>
    </citation>
    <scope>NUCLEOTIDE SEQUENCE</scope>
    <source>
        <strain evidence="1">Expedition CK06-06</strain>
    </source>
</reference>
<gene>
    <name evidence="1" type="ORF">S01H1_68913</name>
</gene>